<dbReference type="AlphaFoldDB" id="A0AAW5QRG0"/>
<keyword evidence="2" id="KW-1185">Reference proteome</keyword>
<protein>
    <submittedName>
        <fullName evidence="1">Uncharacterized protein</fullName>
    </submittedName>
</protein>
<evidence type="ECO:0000313" key="1">
    <source>
        <dbReference type="EMBL" id="MCT8970560.1"/>
    </source>
</evidence>
<organism evidence="1 2">
    <name type="scientific">Microbaculum marinisediminis</name>
    <dbReference type="NCBI Taxonomy" id="2931392"/>
    <lineage>
        <taxon>Bacteria</taxon>
        <taxon>Pseudomonadati</taxon>
        <taxon>Pseudomonadota</taxon>
        <taxon>Alphaproteobacteria</taxon>
        <taxon>Hyphomicrobiales</taxon>
        <taxon>Tepidamorphaceae</taxon>
        <taxon>Microbaculum</taxon>
    </lineage>
</organism>
<evidence type="ECO:0000313" key="2">
    <source>
        <dbReference type="Proteomes" id="UP001320898"/>
    </source>
</evidence>
<gene>
    <name evidence="1" type="ORF">MUB46_01690</name>
</gene>
<sequence>MRYSIDTVAGDTVIADLALVDDTTGEPADLTSLDQARWWAAPAPTTPIDLVPLKKVLGGGLVVLGAATDGILRLTLDAGETSGLAGIYYHEVEVVFADGTLRTAVYDPIRIRPGLVRD</sequence>
<comment type="caution">
    <text evidence="1">The sequence shown here is derived from an EMBL/GenBank/DDBJ whole genome shotgun (WGS) entry which is preliminary data.</text>
</comment>
<dbReference type="RefSeq" id="WP_261614125.1">
    <property type="nucleotide sequence ID" value="NZ_JALIDZ010000001.1"/>
</dbReference>
<dbReference type="Proteomes" id="UP001320898">
    <property type="component" value="Unassembled WGS sequence"/>
</dbReference>
<proteinExistence type="predicted"/>
<name>A0AAW5QRG0_9HYPH</name>
<reference evidence="1 2" key="1">
    <citation type="submission" date="2022-04" db="EMBL/GenBank/DDBJ databases">
        <authorList>
            <person name="Ye Y.-Q."/>
            <person name="Du Z.-J."/>
        </authorList>
    </citation>
    <scope>NUCLEOTIDE SEQUENCE [LARGE SCALE GENOMIC DNA]</scope>
    <source>
        <strain evidence="1 2">A6E488</strain>
    </source>
</reference>
<accession>A0AAW5QRG0</accession>
<dbReference type="EMBL" id="JALIDZ010000001">
    <property type="protein sequence ID" value="MCT8970560.1"/>
    <property type="molecule type" value="Genomic_DNA"/>
</dbReference>